<dbReference type="AlphaFoldDB" id="A0A3N4KF00"/>
<sequence length="74" mass="8554">AGRSVQVRADLPSALSRLRMILTANNVKADQVRQRFHERPGLKKKRLKSARHRKRFKAGFKKLVSIAMEMKRKG</sequence>
<keyword evidence="3" id="KW-0687">Ribonucleoprotein</keyword>
<reference evidence="5 6" key="1">
    <citation type="journal article" date="2018" name="Nat. Ecol. Evol.">
        <title>Pezizomycetes genomes reveal the molecular basis of ectomycorrhizal truffle lifestyle.</title>
        <authorList>
            <person name="Murat C."/>
            <person name="Payen T."/>
            <person name="Noel B."/>
            <person name="Kuo A."/>
            <person name="Morin E."/>
            <person name="Chen J."/>
            <person name="Kohler A."/>
            <person name="Krizsan K."/>
            <person name="Balestrini R."/>
            <person name="Da Silva C."/>
            <person name="Montanini B."/>
            <person name="Hainaut M."/>
            <person name="Levati E."/>
            <person name="Barry K.W."/>
            <person name="Belfiori B."/>
            <person name="Cichocki N."/>
            <person name="Clum A."/>
            <person name="Dockter R.B."/>
            <person name="Fauchery L."/>
            <person name="Guy J."/>
            <person name="Iotti M."/>
            <person name="Le Tacon F."/>
            <person name="Lindquist E.A."/>
            <person name="Lipzen A."/>
            <person name="Malagnac F."/>
            <person name="Mello A."/>
            <person name="Molinier V."/>
            <person name="Miyauchi S."/>
            <person name="Poulain J."/>
            <person name="Riccioni C."/>
            <person name="Rubini A."/>
            <person name="Sitrit Y."/>
            <person name="Splivallo R."/>
            <person name="Traeger S."/>
            <person name="Wang M."/>
            <person name="Zifcakova L."/>
            <person name="Wipf D."/>
            <person name="Zambonelli A."/>
            <person name="Paolocci F."/>
            <person name="Nowrousian M."/>
            <person name="Ottonello S."/>
            <person name="Baldrian P."/>
            <person name="Spatafora J.W."/>
            <person name="Henrissat B."/>
            <person name="Nagy L.G."/>
            <person name="Aury J.M."/>
            <person name="Wincker P."/>
            <person name="Grigoriev I.V."/>
            <person name="Bonfante P."/>
            <person name="Martin F.M."/>
        </authorList>
    </citation>
    <scope>NUCLEOTIDE SEQUENCE [LARGE SCALE GENOMIC DNA]</scope>
    <source>
        <strain evidence="5 6">CCBAS932</strain>
    </source>
</reference>
<protein>
    <recommendedName>
        <fullName evidence="7">Ribosomal protein S21</fullName>
    </recommendedName>
</protein>
<dbReference type="InterPro" id="IPR001911">
    <property type="entry name" value="Ribosomal_bS21"/>
</dbReference>
<proteinExistence type="inferred from homology"/>
<dbReference type="PANTHER" id="PTHR41237:SF1">
    <property type="entry name" value="SMALL RIBOSOMAL SUBUNIT PROTEIN BS21M"/>
    <property type="match status" value="1"/>
</dbReference>
<dbReference type="GO" id="GO:0003735">
    <property type="term" value="F:structural constituent of ribosome"/>
    <property type="evidence" value="ECO:0007669"/>
    <property type="project" value="InterPro"/>
</dbReference>
<feature type="non-terminal residue" evidence="5">
    <location>
        <position position="74"/>
    </location>
</feature>
<dbReference type="InterPro" id="IPR052837">
    <property type="entry name" value="Mitoribosomal_bS21"/>
</dbReference>
<name>A0A3N4KF00_9PEZI</name>
<dbReference type="PANTHER" id="PTHR41237">
    <property type="entry name" value="37S RIBOSOMAL PROTEIN MRP21, MITOCHONDRIAL"/>
    <property type="match status" value="1"/>
</dbReference>
<dbReference type="GO" id="GO:0070124">
    <property type="term" value="P:mitochondrial translational initiation"/>
    <property type="evidence" value="ECO:0007669"/>
    <property type="project" value="TreeGrafter"/>
</dbReference>
<evidence type="ECO:0008006" key="7">
    <source>
        <dbReference type="Google" id="ProtNLM"/>
    </source>
</evidence>
<dbReference type="OrthoDB" id="2501249at2759"/>
<dbReference type="EMBL" id="ML119156">
    <property type="protein sequence ID" value="RPB09067.1"/>
    <property type="molecule type" value="Genomic_DNA"/>
</dbReference>
<keyword evidence="2" id="KW-0689">Ribosomal protein</keyword>
<evidence type="ECO:0000256" key="1">
    <source>
        <dbReference type="ARBA" id="ARBA00006640"/>
    </source>
</evidence>
<dbReference type="Proteomes" id="UP000277580">
    <property type="component" value="Unassembled WGS sequence"/>
</dbReference>
<dbReference type="GO" id="GO:0005763">
    <property type="term" value="C:mitochondrial small ribosomal subunit"/>
    <property type="evidence" value="ECO:0007669"/>
    <property type="project" value="TreeGrafter"/>
</dbReference>
<keyword evidence="6" id="KW-1185">Reference proteome</keyword>
<feature type="compositionally biased region" description="Basic residues" evidence="4">
    <location>
        <begin position="42"/>
        <end position="52"/>
    </location>
</feature>
<feature type="compositionally biased region" description="Basic and acidic residues" evidence="4">
    <location>
        <begin position="32"/>
        <end position="41"/>
    </location>
</feature>
<comment type="similarity">
    <text evidence="1">Belongs to the bacterial ribosomal protein bS21 family.</text>
</comment>
<accession>A0A3N4KF00</accession>
<dbReference type="Pfam" id="PF01165">
    <property type="entry name" value="Ribosomal_S21"/>
    <property type="match status" value="1"/>
</dbReference>
<dbReference type="InParanoid" id="A0A3N4KF00"/>
<evidence type="ECO:0000256" key="3">
    <source>
        <dbReference type="ARBA" id="ARBA00023274"/>
    </source>
</evidence>
<evidence type="ECO:0000313" key="5">
    <source>
        <dbReference type="EMBL" id="RPB09067.1"/>
    </source>
</evidence>
<evidence type="ECO:0000313" key="6">
    <source>
        <dbReference type="Proteomes" id="UP000277580"/>
    </source>
</evidence>
<gene>
    <name evidence="5" type="ORF">P167DRAFT_477029</name>
</gene>
<organism evidence="5 6">
    <name type="scientific">Morchella conica CCBAS932</name>
    <dbReference type="NCBI Taxonomy" id="1392247"/>
    <lineage>
        <taxon>Eukaryota</taxon>
        <taxon>Fungi</taxon>
        <taxon>Dikarya</taxon>
        <taxon>Ascomycota</taxon>
        <taxon>Pezizomycotina</taxon>
        <taxon>Pezizomycetes</taxon>
        <taxon>Pezizales</taxon>
        <taxon>Morchellaceae</taxon>
        <taxon>Morchella</taxon>
    </lineage>
</organism>
<evidence type="ECO:0000256" key="4">
    <source>
        <dbReference type="SAM" id="MobiDB-lite"/>
    </source>
</evidence>
<feature type="region of interest" description="Disordered" evidence="4">
    <location>
        <begin position="32"/>
        <end position="52"/>
    </location>
</feature>
<evidence type="ECO:0000256" key="2">
    <source>
        <dbReference type="ARBA" id="ARBA00022980"/>
    </source>
</evidence>
<feature type="non-terminal residue" evidence="5">
    <location>
        <position position="1"/>
    </location>
</feature>
<dbReference type="STRING" id="1392247.A0A3N4KF00"/>